<evidence type="ECO:0000313" key="9">
    <source>
        <dbReference type="Proteomes" id="UP001652582"/>
    </source>
</evidence>
<dbReference type="InterPro" id="IPR001314">
    <property type="entry name" value="Peptidase_S1A"/>
</dbReference>
<dbReference type="InterPro" id="IPR001254">
    <property type="entry name" value="Trypsin_dom"/>
</dbReference>
<protein>
    <submittedName>
        <fullName evidence="10">Trypsin CFT-1-like</fullName>
    </submittedName>
</protein>
<evidence type="ECO:0000256" key="3">
    <source>
        <dbReference type="ARBA" id="ARBA00022670"/>
    </source>
</evidence>
<comment type="similarity">
    <text evidence="2">Belongs to the peptidase S1 family.</text>
</comment>
<evidence type="ECO:0000256" key="7">
    <source>
        <dbReference type="SAM" id="SignalP"/>
    </source>
</evidence>
<dbReference type="OrthoDB" id="9425590at2759"/>
<keyword evidence="6" id="KW-1015">Disulfide bond</keyword>
<dbReference type="InterPro" id="IPR018114">
    <property type="entry name" value="TRYPSIN_HIS"/>
</dbReference>
<keyword evidence="3" id="KW-0645">Protease</keyword>
<comment type="subcellular location">
    <subcellularLocation>
        <location evidence="1">Secreted</location>
        <location evidence="1">Extracellular space</location>
    </subcellularLocation>
</comment>
<dbReference type="AlphaFoldDB" id="A0A6J1NL48"/>
<dbReference type="CDD" id="cd00190">
    <property type="entry name" value="Tryp_SPc"/>
    <property type="match status" value="1"/>
</dbReference>
<feature type="signal peptide" evidence="7">
    <location>
        <begin position="1"/>
        <end position="17"/>
    </location>
</feature>
<gene>
    <name evidence="10" type="primary">LOC112052710</name>
</gene>
<dbReference type="InterPro" id="IPR009003">
    <property type="entry name" value="Peptidase_S1_PA"/>
</dbReference>
<keyword evidence="5" id="KW-0720">Serine protease</keyword>
<feature type="chain" id="PRO_5026834605" evidence="7">
    <location>
        <begin position="18"/>
        <end position="254"/>
    </location>
</feature>
<dbReference type="InterPro" id="IPR043504">
    <property type="entry name" value="Peptidase_S1_PA_chymotrypsin"/>
</dbReference>
<evidence type="ECO:0000259" key="8">
    <source>
        <dbReference type="PROSITE" id="PS50240"/>
    </source>
</evidence>
<dbReference type="GeneID" id="112052710"/>
<dbReference type="SMART" id="SM00020">
    <property type="entry name" value="Tryp_SPc"/>
    <property type="match status" value="1"/>
</dbReference>
<reference evidence="9" key="1">
    <citation type="submission" date="2025-05" db="UniProtKB">
        <authorList>
            <consortium name="RefSeq"/>
        </authorList>
    </citation>
    <scope>NUCLEOTIDE SEQUENCE [LARGE SCALE GENOMIC DNA]</scope>
</reference>
<dbReference type="PROSITE" id="PS50240">
    <property type="entry name" value="TRYPSIN_DOM"/>
    <property type="match status" value="1"/>
</dbReference>
<dbReference type="PRINTS" id="PR00722">
    <property type="entry name" value="CHYMOTRYPSIN"/>
</dbReference>
<dbReference type="PROSITE" id="PS00134">
    <property type="entry name" value="TRYPSIN_HIS"/>
    <property type="match status" value="1"/>
</dbReference>
<proteinExistence type="inferred from homology"/>
<sequence length="254" mass="27298">MWKFHILLAVCLFTAEAIPKHGRIIGGSNAHISQYPFAAALLISRNNEAFRQDCGGTIINNRSVLSAAHCWVGHNAGFRVRVGSTYGNSGGAVHNVQHHITHPDYFFDWHNIRSDIGIVRLASAIALGGNVRAAPISGANFHIADNTNVMAIGWGVTAPGAGLSEILQHIQLRIINHGTCQRAFNAHNVNARTVCAGWHTNGHGKCIGDSGGPLIHNGVIIGVFSFLGSVCGDVRWPNVYARVSSYVSWIQNNA</sequence>
<keyword evidence="7" id="KW-0732">Signal</keyword>
<organism evidence="9 10">
    <name type="scientific">Bicyclus anynana</name>
    <name type="common">Squinting bush brown butterfly</name>
    <dbReference type="NCBI Taxonomy" id="110368"/>
    <lineage>
        <taxon>Eukaryota</taxon>
        <taxon>Metazoa</taxon>
        <taxon>Ecdysozoa</taxon>
        <taxon>Arthropoda</taxon>
        <taxon>Hexapoda</taxon>
        <taxon>Insecta</taxon>
        <taxon>Pterygota</taxon>
        <taxon>Neoptera</taxon>
        <taxon>Endopterygota</taxon>
        <taxon>Lepidoptera</taxon>
        <taxon>Glossata</taxon>
        <taxon>Ditrysia</taxon>
        <taxon>Papilionoidea</taxon>
        <taxon>Nymphalidae</taxon>
        <taxon>Satyrinae</taxon>
        <taxon>Satyrini</taxon>
        <taxon>Mycalesina</taxon>
        <taxon>Bicyclus</taxon>
    </lineage>
</organism>
<accession>A0A6J1NL48</accession>
<dbReference type="GO" id="GO:0005576">
    <property type="term" value="C:extracellular region"/>
    <property type="evidence" value="ECO:0007669"/>
    <property type="project" value="UniProtKB-SubCell"/>
</dbReference>
<feature type="domain" description="Peptidase S1" evidence="8">
    <location>
        <begin position="24"/>
        <end position="254"/>
    </location>
</feature>
<dbReference type="RefSeq" id="XP_023947659.1">
    <property type="nucleotide sequence ID" value="XM_024091891.2"/>
</dbReference>
<dbReference type="Proteomes" id="UP001652582">
    <property type="component" value="Chromosome 1"/>
</dbReference>
<evidence type="ECO:0000256" key="6">
    <source>
        <dbReference type="ARBA" id="ARBA00023157"/>
    </source>
</evidence>
<dbReference type="GO" id="GO:0004252">
    <property type="term" value="F:serine-type endopeptidase activity"/>
    <property type="evidence" value="ECO:0007669"/>
    <property type="project" value="InterPro"/>
</dbReference>
<dbReference type="Gene3D" id="2.40.10.10">
    <property type="entry name" value="Trypsin-like serine proteases"/>
    <property type="match status" value="1"/>
</dbReference>
<evidence type="ECO:0000256" key="2">
    <source>
        <dbReference type="ARBA" id="ARBA00007664"/>
    </source>
</evidence>
<dbReference type="InterPro" id="IPR050430">
    <property type="entry name" value="Peptidase_S1"/>
</dbReference>
<dbReference type="GO" id="GO:0006508">
    <property type="term" value="P:proteolysis"/>
    <property type="evidence" value="ECO:0007669"/>
    <property type="project" value="UniProtKB-KW"/>
</dbReference>
<dbReference type="KEGG" id="bany:112052710"/>
<dbReference type="Pfam" id="PF00089">
    <property type="entry name" value="Trypsin"/>
    <property type="match status" value="1"/>
</dbReference>
<dbReference type="PANTHER" id="PTHR24276">
    <property type="entry name" value="POLYSERASE-RELATED"/>
    <property type="match status" value="1"/>
</dbReference>
<evidence type="ECO:0000313" key="10">
    <source>
        <dbReference type="RefSeq" id="XP_023947659.1"/>
    </source>
</evidence>
<dbReference type="SUPFAM" id="SSF50494">
    <property type="entry name" value="Trypsin-like serine proteases"/>
    <property type="match status" value="1"/>
</dbReference>
<reference evidence="10" key="2">
    <citation type="submission" date="2025-08" db="UniProtKB">
        <authorList>
            <consortium name="RefSeq"/>
        </authorList>
    </citation>
    <scope>IDENTIFICATION</scope>
</reference>
<keyword evidence="9" id="KW-1185">Reference proteome</keyword>
<keyword evidence="4" id="KW-0378">Hydrolase</keyword>
<evidence type="ECO:0000256" key="5">
    <source>
        <dbReference type="ARBA" id="ARBA00022825"/>
    </source>
</evidence>
<name>A0A6J1NL48_BICAN</name>
<evidence type="ECO:0000256" key="4">
    <source>
        <dbReference type="ARBA" id="ARBA00022801"/>
    </source>
</evidence>
<dbReference type="PANTHER" id="PTHR24276:SF91">
    <property type="entry name" value="AT26814P-RELATED"/>
    <property type="match status" value="1"/>
</dbReference>
<evidence type="ECO:0000256" key="1">
    <source>
        <dbReference type="ARBA" id="ARBA00004239"/>
    </source>
</evidence>
<dbReference type="FunFam" id="2.40.10.10:FF:000036">
    <property type="entry name" value="Trypsin beta"/>
    <property type="match status" value="1"/>
</dbReference>